<evidence type="ECO:0000259" key="6">
    <source>
        <dbReference type="Pfam" id="PF08281"/>
    </source>
</evidence>
<dbReference type="InterPro" id="IPR007627">
    <property type="entry name" value="RNA_pol_sigma70_r2"/>
</dbReference>
<evidence type="ECO:0000256" key="1">
    <source>
        <dbReference type="ARBA" id="ARBA00010641"/>
    </source>
</evidence>
<feature type="domain" description="RNA polymerase sigma-70 region 2" evidence="5">
    <location>
        <begin position="24"/>
        <end position="81"/>
    </location>
</feature>
<comment type="caution">
    <text evidence="7">The sequence shown here is derived from an EMBL/GenBank/DDBJ whole genome shotgun (WGS) entry which is preliminary data.</text>
</comment>
<dbReference type="GO" id="GO:0016987">
    <property type="term" value="F:sigma factor activity"/>
    <property type="evidence" value="ECO:0007669"/>
    <property type="project" value="UniProtKB-KW"/>
</dbReference>
<keyword evidence="4" id="KW-0804">Transcription</keyword>
<dbReference type="PANTHER" id="PTHR43133">
    <property type="entry name" value="RNA POLYMERASE ECF-TYPE SIGMA FACTO"/>
    <property type="match status" value="1"/>
</dbReference>
<dbReference type="InterPro" id="IPR013249">
    <property type="entry name" value="RNA_pol_sigma70_r4_t2"/>
</dbReference>
<dbReference type="NCBIfam" id="TIGR02937">
    <property type="entry name" value="sigma70-ECF"/>
    <property type="match status" value="1"/>
</dbReference>
<dbReference type="InterPro" id="IPR036388">
    <property type="entry name" value="WH-like_DNA-bd_sf"/>
</dbReference>
<dbReference type="SUPFAM" id="SSF88659">
    <property type="entry name" value="Sigma3 and sigma4 domains of RNA polymerase sigma factors"/>
    <property type="match status" value="1"/>
</dbReference>
<dbReference type="InterPro" id="IPR013325">
    <property type="entry name" value="RNA_pol_sigma_r2"/>
</dbReference>
<proteinExistence type="inferred from homology"/>
<name>A0AAP2DE86_9BACT</name>
<comment type="similarity">
    <text evidence="1">Belongs to the sigma-70 factor family. ECF subfamily.</text>
</comment>
<dbReference type="Proteomes" id="UP001319180">
    <property type="component" value="Unassembled WGS sequence"/>
</dbReference>
<evidence type="ECO:0000256" key="3">
    <source>
        <dbReference type="ARBA" id="ARBA00023082"/>
    </source>
</evidence>
<dbReference type="Pfam" id="PF08281">
    <property type="entry name" value="Sigma70_r4_2"/>
    <property type="match status" value="1"/>
</dbReference>
<dbReference type="GO" id="GO:0003677">
    <property type="term" value="F:DNA binding"/>
    <property type="evidence" value="ECO:0007669"/>
    <property type="project" value="InterPro"/>
</dbReference>
<dbReference type="EMBL" id="JAHESC010000020">
    <property type="protein sequence ID" value="MBT1687777.1"/>
    <property type="molecule type" value="Genomic_DNA"/>
</dbReference>
<feature type="domain" description="RNA polymerase sigma factor 70 region 4 type 2" evidence="6">
    <location>
        <begin position="115"/>
        <end position="166"/>
    </location>
</feature>
<evidence type="ECO:0000313" key="8">
    <source>
        <dbReference type="Proteomes" id="UP001319180"/>
    </source>
</evidence>
<reference evidence="7 8" key="1">
    <citation type="submission" date="2021-05" db="EMBL/GenBank/DDBJ databases">
        <title>A Polyphasic approach of four new species of the genus Ohtaekwangia: Ohtaekwangia histidinii sp. nov., Ohtaekwangia cretensis sp. nov., Ohtaekwangia indiensis sp. nov., Ohtaekwangia reichenbachii sp. nov. from diverse environment.</title>
        <authorList>
            <person name="Octaviana S."/>
        </authorList>
    </citation>
    <scope>NUCLEOTIDE SEQUENCE [LARGE SCALE GENOMIC DNA]</scope>
    <source>
        <strain evidence="7 8">PWU37</strain>
    </source>
</reference>
<dbReference type="InterPro" id="IPR014327">
    <property type="entry name" value="RNA_pol_sigma70_bacteroid"/>
</dbReference>
<dbReference type="InterPro" id="IPR014284">
    <property type="entry name" value="RNA_pol_sigma-70_dom"/>
</dbReference>
<dbReference type="PANTHER" id="PTHR43133:SF46">
    <property type="entry name" value="RNA POLYMERASE SIGMA-70 FACTOR ECF SUBFAMILY"/>
    <property type="match status" value="1"/>
</dbReference>
<dbReference type="SUPFAM" id="SSF88946">
    <property type="entry name" value="Sigma2 domain of RNA polymerase sigma factors"/>
    <property type="match status" value="1"/>
</dbReference>
<dbReference type="Gene3D" id="1.10.1740.10">
    <property type="match status" value="1"/>
</dbReference>
<evidence type="ECO:0000259" key="5">
    <source>
        <dbReference type="Pfam" id="PF04542"/>
    </source>
</evidence>
<dbReference type="InterPro" id="IPR013324">
    <property type="entry name" value="RNA_pol_sigma_r3/r4-like"/>
</dbReference>
<dbReference type="Gene3D" id="1.10.10.10">
    <property type="entry name" value="Winged helix-like DNA-binding domain superfamily/Winged helix DNA-binding domain"/>
    <property type="match status" value="1"/>
</dbReference>
<dbReference type="NCBIfam" id="TIGR02985">
    <property type="entry name" value="Sig70_bacteroi1"/>
    <property type="match status" value="1"/>
</dbReference>
<keyword evidence="3" id="KW-0731">Sigma factor</keyword>
<keyword evidence="8" id="KW-1185">Reference proteome</keyword>
<dbReference type="GO" id="GO:0006352">
    <property type="term" value="P:DNA-templated transcription initiation"/>
    <property type="evidence" value="ECO:0007669"/>
    <property type="project" value="InterPro"/>
</dbReference>
<organism evidence="7 8">
    <name type="scientific">Dawidia soli</name>
    <dbReference type="NCBI Taxonomy" id="2782352"/>
    <lineage>
        <taxon>Bacteria</taxon>
        <taxon>Pseudomonadati</taxon>
        <taxon>Bacteroidota</taxon>
        <taxon>Cytophagia</taxon>
        <taxon>Cytophagales</taxon>
        <taxon>Chryseotaleaceae</taxon>
        <taxon>Dawidia</taxon>
    </lineage>
</organism>
<dbReference type="InterPro" id="IPR039425">
    <property type="entry name" value="RNA_pol_sigma-70-like"/>
</dbReference>
<protein>
    <submittedName>
        <fullName evidence="7">RNA polymerase sigma-70 factor</fullName>
    </submittedName>
</protein>
<evidence type="ECO:0000256" key="2">
    <source>
        <dbReference type="ARBA" id="ARBA00023015"/>
    </source>
</evidence>
<accession>A0AAP2DE86</accession>
<dbReference type="AlphaFoldDB" id="A0AAP2DE86"/>
<keyword evidence="2" id="KW-0805">Transcription regulation</keyword>
<sequence>MLHVRKEAMTDVEFAEIYEVFWAKLYSVAYNYFRDRTTAQELVQDVFVHLWLKRAELLHVQDLPAYLFRCMRNRIYDQYDSLASREKLIRHATHSYREEVYATDETLAYEETLDLLNQELAKLPATTQTIFRLSRFDRYTNEEIAKRMQVSAKAVEYHITVALKKLRIRLDRIVYIIIVILTSGNS</sequence>
<evidence type="ECO:0000256" key="4">
    <source>
        <dbReference type="ARBA" id="ARBA00023163"/>
    </source>
</evidence>
<gene>
    <name evidence="7" type="ORF">KK078_14510</name>
</gene>
<evidence type="ECO:0000313" key="7">
    <source>
        <dbReference type="EMBL" id="MBT1687777.1"/>
    </source>
</evidence>
<dbReference type="Pfam" id="PF04542">
    <property type="entry name" value="Sigma70_r2"/>
    <property type="match status" value="1"/>
</dbReference>
<dbReference type="RefSeq" id="WP_254091007.1">
    <property type="nucleotide sequence ID" value="NZ_JAHESC010000020.1"/>
</dbReference>